<dbReference type="RefSeq" id="WP_083048722.1">
    <property type="nucleotide sequence ID" value="NZ_MWQY01000004.1"/>
</dbReference>
<keyword evidence="3" id="KW-1185">Reference proteome</keyword>
<dbReference type="STRING" id="1963862.B4O97_04460"/>
<dbReference type="OrthoDB" id="5298378at2"/>
<dbReference type="Pfam" id="PF04126">
    <property type="entry name" value="Cyclophil_like"/>
    <property type="match status" value="1"/>
</dbReference>
<comment type="caution">
    <text evidence="2">The sequence shown here is derived from an EMBL/GenBank/DDBJ whole genome shotgun (WGS) entry which is preliminary data.</text>
</comment>
<dbReference type="EMBL" id="MWQY01000004">
    <property type="protein sequence ID" value="ORC36882.1"/>
    <property type="molecule type" value="Genomic_DNA"/>
</dbReference>
<evidence type="ECO:0000313" key="2">
    <source>
        <dbReference type="EMBL" id="ORC36882.1"/>
    </source>
</evidence>
<dbReference type="Proteomes" id="UP000192343">
    <property type="component" value="Unassembled WGS sequence"/>
</dbReference>
<organism evidence="2 3">
    <name type="scientific">Marispirochaeta aestuarii</name>
    <dbReference type="NCBI Taxonomy" id="1963862"/>
    <lineage>
        <taxon>Bacteria</taxon>
        <taxon>Pseudomonadati</taxon>
        <taxon>Spirochaetota</taxon>
        <taxon>Spirochaetia</taxon>
        <taxon>Spirochaetales</taxon>
        <taxon>Spirochaetaceae</taxon>
        <taxon>Marispirochaeta</taxon>
    </lineage>
</organism>
<gene>
    <name evidence="2" type="ORF">B4O97_04460</name>
</gene>
<protein>
    <recommendedName>
        <fullName evidence="1">Cyclophilin TM1367-like domain-containing protein</fullName>
    </recommendedName>
</protein>
<dbReference type="InterPro" id="IPR025658">
    <property type="entry name" value="Cyclophilin_TM1367"/>
</dbReference>
<evidence type="ECO:0000313" key="3">
    <source>
        <dbReference type="Proteomes" id="UP000192343"/>
    </source>
</evidence>
<dbReference type="InterPro" id="IPR029000">
    <property type="entry name" value="Cyclophilin-like_dom_sf"/>
</dbReference>
<dbReference type="SUPFAM" id="SSF50891">
    <property type="entry name" value="Cyclophilin-like"/>
    <property type="match status" value="1"/>
</dbReference>
<feature type="domain" description="Cyclophilin TM1367-like" evidence="1">
    <location>
        <begin position="1"/>
        <end position="113"/>
    </location>
</feature>
<proteinExistence type="predicted"/>
<dbReference type="Gene3D" id="2.40.100.20">
    <property type="match status" value="1"/>
</dbReference>
<dbReference type="AlphaFoldDB" id="A0A1Y1S0K0"/>
<sequence length="120" mass="12795">MKIIISVAGQELEGELFDTALGREVAGILPLSGHASPWGDELYFSMPISPEVEKPQIDMEVGDLAYWPPGNAFCIFYGPTPASTGSKPRIASEGEVFGRIIGDATVLKGCRGGKVEVRAK</sequence>
<reference evidence="2 3" key="1">
    <citation type="submission" date="2017-03" db="EMBL/GenBank/DDBJ databases">
        <title>Draft Genome sequence of Marispirochaeta sp. strain JC444.</title>
        <authorList>
            <person name="Shivani Y."/>
            <person name="Subhash Y."/>
            <person name="Sasikala C."/>
            <person name="Ramana C."/>
        </authorList>
    </citation>
    <scope>NUCLEOTIDE SEQUENCE [LARGE SCALE GENOMIC DNA]</scope>
    <source>
        <strain evidence="2 3">JC444</strain>
    </source>
</reference>
<name>A0A1Y1S0K0_9SPIO</name>
<evidence type="ECO:0000259" key="1">
    <source>
        <dbReference type="Pfam" id="PF04126"/>
    </source>
</evidence>
<accession>A0A1Y1S0K0</accession>